<name>A0ABR8T6H8_9BACL</name>
<gene>
    <name evidence="1" type="ORF">H9647_25250</name>
</gene>
<evidence type="ECO:0000313" key="2">
    <source>
        <dbReference type="Proteomes" id="UP000608071"/>
    </source>
</evidence>
<keyword evidence="2" id="KW-1185">Reference proteome</keyword>
<dbReference type="Proteomes" id="UP000608071">
    <property type="component" value="Unassembled WGS sequence"/>
</dbReference>
<evidence type="ECO:0000313" key="1">
    <source>
        <dbReference type="EMBL" id="MBD7971371.1"/>
    </source>
</evidence>
<organism evidence="1 2">
    <name type="scientific">Paenibacillus gallinarum</name>
    <dbReference type="NCBI Taxonomy" id="2762232"/>
    <lineage>
        <taxon>Bacteria</taxon>
        <taxon>Bacillati</taxon>
        <taxon>Bacillota</taxon>
        <taxon>Bacilli</taxon>
        <taxon>Bacillales</taxon>
        <taxon>Paenibacillaceae</taxon>
        <taxon>Paenibacillus</taxon>
    </lineage>
</organism>
<proteinExistence type="predicted"/>
<comment type="caution">
    <text evidence="1">The sequence shown here is derived from an EMBL/GenBank/DDBJ whole genome shotgun (WGS) entry which is preliminary data.</text>
</comment>
<dbReference type="EMBL" id="JACSQL010000032">
    <property type="protein sequence ID" value="MBD7971371.1"/>
    <property type="molecule type" value="Genomic_DNA"/>
</dbReference>
<dbReference type="RefSeq" id="WP_191805241.1">
    <property type="nucleotide sequence ID" value="NZ_JACSQL010000032.1"/>
</dbReference>
<accession>A0ABR8T6H8</accession>
<sequence length="80" mass="9148">MEKVMVFKESFSGTGKKSEKPFTMIELHDPSTLENAKFFLRQDQVIDTSKMKFKDEVIATFEMGIQNGTPRMELASLNLV</sequence>
<protein>
    <submittedName>
        <fullName evidence="1">Uncharacterized protein</fullName>
    </submittedName>
</protein>
<reference evidence="1 2" key="1">
    <citation type="submission" date="2020-08" db="EMBL/GenBank/DDBJ databases">
        <title>A Genomic Blueprint of the Chicken Gut Microbiome.</title>
        <authorList>
            <person name="Gilroy R."/>
            <person name="Ravi A."/>
            <person name="Getino M."/>
            <person name="Pursley I."/>
            <person name="Horton D.L."/>
            <person name="Alikhan N.-F."/>
            <person name="Baker D."/>
            <person name="Gharbi K."/>
            <person name="Hall N."/>
            <person name="Watson M."/>
            <person name="Adriaenssens E.M."/>
            <person name="Foster-Nyarko E."/>
            <person name="Jarju S."/>
            <person name="Secka A."/>
            <person name="Antonio M."/>
            <person name="Oren A."/>
            <person name="Chaudhuri R."/>
            <person name="La Ragione R.M."/>
            <person name="Hildebrand F."/>
            <person name="Pallen M.J."/>
        </authorList>
    </citation>
    <scope>NUCLEOTIDE SEQUENCE [LARGE SCALE GENOMIC DNA]</scope>
    <source>
        <strain evidence="1 2">Sa2BVA9</strain>
    </source>
</reference>